<evidence type="ECO:0000313" key="5">
    <source>
        <dbReference type="Proteomes" id="UP000244446"/>
    </source>
</evidence>
<proteinExistence type="predicted"/>
<keyword evidence="2" id="KW-0732">Signal</keyword>
<dbReference type="Proteomes" id="UP000244446">
    <property type="component" value="Unassembled WGS sequence"/>
</dbReference>
<dbReference type="InterPro" id="IPR009683">
    <property type="entry name" value="Extensin-like_C"/>
</dbReference>
<keyword evidence="5" id="KW-1185">Reference proteome</keyword>
<evidence type="ECO:0000256" key="1">
    <source>
        <dbReference type="SAM" id="MobiDB-lite"/>
    </source>
</evidence>
<evidence type="ECO:0000259" key="3">
    <source>
        <dbReference type="Pfam" id="PF06904"/>
    </source>
</evidence>
<gene>
    <name evidence="4" type="ORF">DC366_12305</name>
</gene>
<protein>
    <submittedName>
        <fullName evidence="4">Extensin-like protein</fullName>
    </submittedName>
</protein>
<dbReference type="Pfam" id="PF06904">
    <property type="entry name" value="Extensin-like_C"/>
    <property type="match status" value="1"/>
</dbReference>
<feature type="chain" id="PRO_5015589164" evidence="2">
    <location>
        <begin position="20"/>
        <end position="311"/>
    </location>
</feature>
<dbReference type="RefSeq" id="WP_108692507.1">
    <property type="nucleotide sequence ID" value="NZ_QCYH01000006.1"/>
</dbReference>
<comment type="caution">
    <text evidence="4">The sequence shown here is derived from an EMBL/GenBank/DDBJ whole genome shotgun (WGS) entry which is preliminary data.</text>
</comment>
<sequence>MRRAAIALALIAATSAAVAGAPDTSPRPVARPSVQGAAPSGAAVRARPLYTHVRPQARPPALVPPQVALSPARAPAPATPPLDVASQAHPSNRAATAGTPPTAVEQQARSGLFSSLRPLLRPLGMDRQTQERKRTLARGAVCGDADIQGEEVGRVPGRISGCGIEDAVKVRSINGIALSQQALMDCQTARTIKAWMQKGMAPAVGNYGGGVSQLHVAAHYSCRARNNQKGAKVSEHGKGHAIDIAGFRMRDGRSISVLQDWGGGAKGRILQQMHRSACGPFGTVLGPNSDRFHRDHFHFDTARYRSGSYCR</sequence>
<name>A0A2T7G632_9RHOB</name>
<organism evidence="4 5">
    <name type="scientific">Pelagivirga sediminicola</name>
    <dbReference type="NCBI Taxonomy" id="2170575"/>
    <lineage>
        <taxon>Bacteria</taxon>
        <taxon>Pseudomonadati</taxon>
        <taxon>Pseudomonadota</taxon>
        <taxon>Alphaproteobacteria</taxon>
        <taxon>Rhodobacterales</taxon>
        <taxon>Paracoccaceae</taxon>
        <taxon>Pelagivirga</taxon>
    </lineage>
</organism>
<feature type="domain" description="Extensin-like C-terminal" evidence="3">
    <location>
        <begin position="160"/>
        <end position="311"/>
    </location>
</feature>
<dbReference type="AlphaFoldDB" id="A0A2T7G632"/>
<feature type="signal peptide" evidence="2">
    <location>
        <begin position="1"/>
        <end position="19"/>
    </location>
</feature>
<accession>A0A2T7G632</accession>
<dbReference type="EMBL" id="QCYH01000006">
    <property type="protein sequence ID" value="PVA09885.1"/>
    <property type="molecule type" value="Genomic_DNA"/>
</dbReference>
<dbReference type="OrthoDB" id="9809788at2"/>
<feature type="region of interest" description="Disordered" evidence="1">
    <location>
        <begin position="55"/>
        <end position="100"/>
    </location>
</feature>
<evidence type="ECO:0000256" key="2">
    <source>
        <dbReference type="SAM" id="SignalP"/>
    </source>
</evidence>
<reference evidence="4 5" key="1">
    <citation type="submission" date="2018-04" db="EMBL/GenBank/DDBJ databases">
        <title>Pelagivirga bohaiensis gen. nov., sp. nov., a bacterium isolated from the Bohai Sea.</title>
        <authorList>
            <person name="Ji X."/>
        </authorList>
    </citation>
    <scope>NUCLEOTIDE SEQUENCE [LARGE SCALE GENOMIC DNA]</scope>
    <source>
        <strain evidence="4 5">BH-SD19</strain>
    </source>
</reference>
<feature type="region of interest" description="Disordered" evidence="1">
    <location>
        <begin position="17"/>
        <end position="43"/>
    </location>
</feature>
<evidence type="ECO:0000313" key="4">
    <source>
        <dbReference type="EMBL" id="PVA09885.1"/>
    </source>
</evidence>